<evidence type="ECO:0000313" key="3">
    <source>
        <dbReference type="Proteomes" id="UP000050836"/>
    </source>
</evidence>
<dbReference type="Proteomes" id="UP000050836">
    <property type="component" value="Unassembled WGS sequence"/>
</dbReference>
<accession>A0A0R0AJ72</accession>
<comment type="caution">
    <text evidence="2">The sequence shown here is derived from an EMBL/GenBank/DDBJ whole genome shotgun (WGS) entry which is preliminary data.</text>
</comment>
<dbReference type="InterPro" id="IPR001173">
    <property type="entry name" value="Glyco_trans_2-like"/>
</dbReference>
<dbReference type="CDD" id="cd04179">
    <property type="entry name" value="DPM_DPG-synthase_like"/>
    <property type="match status" value="1"/>
</dbReference>
<organism evidence="2 3">
    <name type="scientific">Stenotrophomonas pictorum JCM 9942</name>
    <dbReference type="NCBI Taxonomy" id="1236960"/>
    <lineage>
        <taxon>Bacteria</taxon>
        <taxon>Pseudomonadati</taxon>
        <taxon>Pseudomonadota</taxon>
        <taxon>Gammaproteobacteria</taxon>
        <taxon>Lysobacterales</taxon>
        <taxon>Lysobacteraceae</taxon>
        <taxon>Stenotrophomonas</taxon>
    </lineage>
</organism>
<feature type="domain" description="Glycosyltransferase 2-like" evidence="1">
    <location>
        <begin position="14"/>
        <end position="125"/>
    </location>
</feature>
<dbReference type="RefSeq" id="WP_057505550.1">
    <property type="nucleotide sequence ID" value="NZ_LLXS01000004.1"/>
</dbReference>
<dbReference type="InterPro" id="IPR029044">
    <property type="entry name" value="Nucleotide-diphossugar_trans"/>
</dbReference>
<dbReference type="SUPFAM" id="SSF53448">
    <property type="entry name" value="Nucleotide-diphospho-sugar transferases"/>
    <property type="match status" value="1"/>
</dbReference>
<dbReference type="PANTHER" id="PTHR48090">
    <property type="entry name" value="UNDECAPRENYL-PHOSPHATE 4-DEOXY-4-FORMAMIDO-L-ARABINOSE TRANSFERASE-RELATED"/>
    <property type="match status" value="1"/>
</dbReference>
<dbReference type="InterPro" id="IPR050256">
    <property type="entry name" value="Glycosyltransferase_2"/>
</dbReference>
<protein>
    <submittedName>
        <fullName evidence="2">Dolichyl-phosphate mannose synthase</fullName>
    </submittedName>
</protein>
<dbReference type="AlphaFoldDB" id="A0A0R0AJ72"/>
<keyword evidence="3" id="KW-1185">Reference proteome</keyword>
<dbReference type="Pfam" id="PF00535">
    <property type="entry name" value="Glycos_transf_2"/>
    <property type="match status" value="1"/>
</dbReference>
<name>A0A0R0AJ72_9GAMM</name>
<dbReference type="PANTHER" id="PTHR48090:SF6">
    <property type="entry name" value="SLR5056 PROTEIN"/>
    <property type="match status" value="1"/>
</dbReference>
<evidence type="ECO:0000313" key="2">
    <source>
        <dbReference type="EMBL" id="KRG45216.1"/>
    </source>
</evidence>
<reference evidence="2 3" key="1">
    <citation type="submission" date="2015-10" db="EMBL/GenBank/DDBJ databases">
        <title>Genome sequencing and analysis of members of genus Stenotrophomonas.</title>
        <authorList>
            <person name="Patil P.P."/>
            <person name="Midha S."/>
            <person name="Patil P.B."/>
        </authorList>
    </citation>
    <scope>NUCLEOTIDE SEQUENCE [LARGE SCALE GENOMIC DNA]</scope>
    <source>
        <strain evidence="2 3">JCM 9942</strain>
    </source>
</reference>
<dbReference type="Gene3D" id="3.90.550.10">
    <property type="entry name" value="Spore Coat Polysaccharide Biosynthesis Protein SpsA, Chain A"/>
    <property type="match status" value="1"/>
</dbReference>
<sequence>MTDRAPLTADEVAVLIPALNESLRIREVVSGALAHHRHVIVVDDGSDDDTAGCIADLPVILLRHSRRMGKGHALRSGFAEARARGLRGVLTMDGDGQHAASDLSRLLDSANRHPGCIIIGARLRKRALQPIHRRLANEFGDWGIAWGTGYQVADSQSGQRFYPEQVLALQDIPGEGFVFEAQVVISAARQLGTRCVSVPIESRYQSANSSEQFRRSHFRPLSDLYRITSHIVLQALRYGHIRAVYRAIQANPPLIDDPSGEFGPPVAVSSPHREHV</sequence>
<dbReference type="EMBL" id="LLXS01000004">
    <property type="protein sequence ID" value="KRG45216.1"/>
    <property type="molecule type" value="Genomic_DNA"/>
</dbReference>
<gene>
    <name evidence="2" type="ORF">ARC78_03255</name>
</gene>
<proteinExistence type="predicted"/>
<evidence type="ECO:0000259" key="1">
    <source>
        <dbReference type="Pfam" id="PF00535"/>
    </source>
</evidence>